<dbReference type="VEuPathDB" id="VectorBase:LLOJ009846"/>
<dbReference type="PANTHER" id="PTHR12211:SF0">
    <property type="entry name" value="ENDOPLASMIC RETICULUM RESIDENT PROTEIN 29"/>
    <property type="match status" value="1"/>
</dbReference>
<reference evidence="2" key="1">
    <citation type="submission" date="2020-05" db="UniProtKB">
        <authorList>
            <consortium name="EnsemblMetazoa"/>
        </authorList>
    </citation>
    <scope>IDENTIFICATION</scope>
    <source>
        <strain evidence="2">Jacobina</strain>
    </source>
</reference>
<dbReference type="VEuPathDB" id="VectorBase:LLONM1_003121"/>
<dbReference type="SUPFAM" id="SSF47933">
    <property type="entry name" value="ERP29 C domain-like"/>
    <property type="match status" value="1"/>
</dbReference>
<dbReference type="AlphaFoldDB" id="A0A1B0GL73"/>
<dbReference type="Pfam" id="PF07749">
    <property type="entry name" value="ERp29"/>
    <property type="match status" value="1"/>
</dbReference>
<dbReference type="Proteomes" id="UP000092461">
    <property type="component" value="Unassembled WGS sequence"/>
</dbReference>
<accession>A0A1B0GL73</accession>
<dbReference type="EMBL" id="AJWK01034448">
    <property type="status" value="NOT_ANNOTATED_CDS"/>
    <property type="molecule type" value="Genomic_DNA"/>
</dbReference>
<organism evidence="2 3">
    <name type="scientific">Lutzomyia longipalpis</name>
    <name type="common">Sand fly</name>
    <dbReference type="NCBI Taxonomy" id="7200"/>
    <lineage>
        <taxon>Eukaryota</taxon>
        <taxon>Metazoa</taxon>
        <taxon>Ecdysozoa</taxon>
        <taxon>Arthropoda</taxon>
        <taxon>Hexapoda</taxon>
        <taxon>Insecta</taxon>
        <taxon>Pterygota</taxon>
        <taxon>Neoptera</taxon>
        <taxon>Endopterygota</taxon>
        <taxon>Diptera</taxon>
        <taxon>Nematocera</taxon>
        <taxon>Psychodoidea</taxon>
        <taxon>Psychodidae</taxon>
        <taxon>Lutzomyia</taxon>
        <taxon>Lutzomyia</taxon>
    </lineage>
</organism>
<sequence length="63" mass="7272">MYIAIMQRVLEKGEDFIESERERVKGLQGKKLSPSKKLLLEHRLNILAAFKHTKSTTSDKSEL</sequence>
<dbReference type="PANTHER" id="PTHR12211">
    <property type="entry name" value="ENDOPLASMIC RETICULUM PROTEIN ERP29"/>
    <property type="match status" value="1"/>
</dbReference>
<keyword evidence="3" id="KW-1185">Reference proteome</keyword>
<evidence type="ECO:0000313" key="3">
    <source>
        <dbReference type="Proteomes" id="UP000092461"/>
    </source>
</evidence>
<dbReference type="Gene3D" id="1.20.1150.12">
    <property type="entry name" value="Endoplasmic reticulum resident protein 29, C-terminal domain"/>
    <property type="match status" value="1"/>
</dbReference>
<dbReference type="InterPro" id="IPR011679">
    <property type="entry name" value="ERp29_C"/>
</dbReference>
<evidence type="ECO:0000313" key="2">
    <source>
        <dbReference type="EnsemblMetazoa" id="LLOJ009846-PA"/>
    </source>
</evidence>
<dbReference type="EnsemblMetazoa" id="LLOJ009846-RA">
    <property type="protein sequence ID" value="LLOJ009846-PA"/>
    <property type="gene ID" value="LLOJ009846"/>
</dbReference>
<dbReference type="InterPro" id="IPR016855">
    <property type="entry name" value="ERp29"/>
</dbReference>
<proteinExistence type="predicted"/>
<dbReference type="GO" id="GO:0005783">
    <property type="term" value="C:endoplasmic reticulum"/>
    <property type="evidence" value="ECO:0007669"/>
    <property type="project" value="InterPro"/>
</dbReference>
<protein>
    <recommendedName>
        <fullName evidence="1">Endoplasmic reticulum resident protein 29 C-terminal domain-containing protein</fullName>
    </recommendedName>
</protein>
<feature type="domain" description="Endoplasmic reticulum resident protein 29 C-terminal" evidence="1">
    <location>
        <begin position="1"/>
        <end position="50"/>
    </location>
</feature>
<dbReference type="InterPro" id="IPR036356">
    <property type="entry name" value="ERp29_C_sf"/>
</dbReference>
<evidence type="ECO:0000259" key="1">
    <source>
        <dbReference type="Pfam" id="PF07749"/>
    </source>
</evidence>
<name>A0A1B0GL73_LUTLO</name>